<dbReference type="EMBL" id="GL883091">
    <property type="protein sequence ID" value="EGG12508.1"/>
    <property type="molecule type" value="Genomic_DNA"/>
</dbReference>
<dbReference type="OrthoDB" id="250329at2759"/>
<name>F4R690_MELLP</name>
<evidence type="ECO:0000256" key="3">
    <source>
        <dbReference type="ARBA" id="ARBA00022448"/>
    </source>
</evidence>
<dbReference type="HOGENOM" id="CLU_015166_3_5_1"/>
<organism evidence="11">
    <name type="scientific">Melampsora larici-populina (strain 98AG31 / pathotype 3-4-7)</name>
    <name type="common">Poplar leaf rust fungus</name>
    <dbReference type="NCBI Taxonomy" id="747676"/>
    <lineage>
        <taxon>Eukaryota</taxon>
        <taxon>Fungi</taxon>
        <taxon>Dikarya</taxon>
        <taxon>Basidiomycota</taxon>
        <taxon>Pucciniomycotina</taxon>
        <taxon>Pucciniomycetes</taxon>
        <taxon>Pucciniales</taxon>
        <taxon>Melampsoraceae</taxon>
        <taxon>Melampsora</taxon>
    </lineage>
</organism>
<dbReference type="InParanoid" id="F4R690"/>
<dbReference type="Proteomes" id="UP000001072">
    <property type="component" value="Unassembled WGS sequence"/>
</dbReference>
<evidence type="ECO:0000313" key="11">
    <source>
        <dbReference type="Proteomes" id="UP000001072"/>
    </source>
</evidence>
<reference evidence="11" key="1">
    <citation type="journal article" date="2011" name="Proc. Natl. Acad. Sci. U.S.A.">
        <title>Obligate biotrophy features unraveled by the genomic analysis of rust fungi.</title>
        <authorList>
            <person name="Duplessis S."/>
            <person name="Cuomo C.A."/>
            <person name="Lin Y.-C."/>
            <person name="Aerts A."/>
            <person name="Tisserant E."/>
            <person name="Veneault-Fourrey C."/>
            <person name="Joly D.L."/>
            <person name="Hacquard S."/>
            <person name="Amselem J."/>
            <person name="Cantarel B.L."/>
            <person name="Chiu R."/>
            <person name="Coutinho P.M."/>
            <person name="Feau N."/>
            <person name="Field M."/>
            <person name="Frey P."/>
            <person name="Gelhaye E."/>
            <person name="Goldberg J."/>
            <person name="Grabherr M.G."/>
            <person name="Kodira C.D."/>
            <person name="Kohler A."/>
            <person name="Kuees U."/>
            <person name="Lindquist E.A."/>
            <person name="Lucas S.M."/>
            <person name="Mago R."/>
            <person name="Mauceli E."/>
            <person name="Morin E."/>
            <person name="Murat C."/>
            <person name="Pangilinan J.L."/>
            <person name="Park R."/>
            <person name="Pearson M."/>
            <person name="Quesneville H."/>
            <person name="Rouhier N."/>
            <person name="Sakthikumar S."/>
            <person name="Salamov A.A."/>
            <person name="Schmutz J."/>
            <person name="Selles B."/>
            <person name="Shapiro H."/>
            <person name="Tanguay P."/>
            <person name="Tuskan G.A."/>
            <person name="Henrissat B."/>
            <person name="Van de Peer Y."/>
            <person name="Rouze P."/>
            <person name="Ellis J.G."/>
            <person name="Dodds P.N."/>
            <person name="Schein J.E."/>
            <person name="Zhong S."/>
            <person name="Hamelin R.C."/>
            <person name="Grigoriev I.V."/>
            <person name="Szabo L.J."/>
            <person name="Martin F."/>
        </authorList>
    </citation>
    <scope>NUCLEOTIDE SEQUENCE [LARGE SCALE GENOMIC DNA]</scope>
    <source>
        <strain evidence="11">98AG31 / pathotype 3-4-7</strain>
    </source>
</reference>
<keyword evidence="6" id="KW-0496">Mitochondrion</keyword>
<feature type="repeat" description="Solcar" evidence="8">
    <location>
        <begin position="31"/>
        <end position="107"/>
    </location>
</feature>
<dbReference type="InterPro" id="IPR018108">
    <property type="entry name" value="MCP_transmembrane"/>
</dbReference>
<dbReference type="GO" id="GO:0031966">
    <property type="term" value="C:mitochondrial membrane"/>
    <property type="evidence" value="ECO:0007669"/>
    <property type="project" value="UniProtKB-SubCell"/>
</dbReference>
<evidence type="ECO:0000256" key="8">
    <source>
        <dbReference type="PROSITE-ProRule" id="PRU00282"/>
    </source>
</evidence>
<dbReference type="Pfam" id="PF00153">
    <property type="entry name" value="Mito_carr"/>
    <property type="match status" value="3"/>
</dbReference>
<dbReference type="VEuPathDB" id="FungiDB:MELLADRAFT_101561"/>
<dbReference type="InterPro" id="IPR023395">
    <property type="entry name" value="MCP_dom_sf"/>
</dbReference>
<evidence type="ECO:0000256" key="4">
    <source>
        <dbReference type="ARBA" id="ARBA00022692"/>
    </source>
</evidence>
<comment type="subcellular location">
    <subcellularLocation>
        <location evidence="1">Mitochondrion membrane</location>
        <topology evidence="1">Multi-pass membrane protein</topology>
    </subcellularLocation>
</comment>
<dbReference type="GeneID" id="18921391"/>
<keyword evidence="4 8" id="KW-0812">Transmembrane</keyword>
<protein>
    <recommendedName>
        <fullName evidence="12">Mitochondrial carrier protein</fullName>
    </recommendedName>
</protein>
<evidence type="ECO:0000313" key="10">
    <source>
        <dbReference type="EMBL" id="EGG12508.1"/>
    </source>
</evidence>
<feature type="repeat" description="Solcar" evidence="8">
    <location>
        <begin position="128"/>
        <end position="208"/>
    </location>
</feature>
<evidence type="ECO:0000256" key="9">
    <source>
        <dbReference type="RuleBase" id="RU000488"/>
    </source>
</evidence>
<dbReference type="SUPFAM" id="SSF103506">
    <property type="entry name" value="Mitochondrial carrier"/>
    <property type="match status" value="1"/>
</dbReference>
<dbReference type="PANTHER" id="PTHR45758:SF3">
    <property type="entry name" value="MITOCHONDRIAL SUBSTRATE CARRIER FAMILY PROTEIN E"/>
    <property type="match status" value="1"/>
</dbReference>
<keyword evidence="3 9" id="KW-0813">Transport</keyword>
<dbReference type="RefSeq" id="XP_007404883.1">
    <property type="nucleotide sequence ID" value="XM_007404821.1"/>
</dbReference>
<keyword evidence="11" id="KW-1185">Reference proteome</keyword>
<gene>
    <name evidence="10" type="ORF">MELLADRAFT_101561</name>
</gene>
<dbReference type="Gene3D" id="1.50.40.10">
    <property type="entry name" value="Mitochondrial carrier domain"/>
    <property type="match status" value="1"/>
</dbReference>
<keyword evidence="5" id="KW-1133">Transmembrane helix</keyword>
<dbReference type="GO" id="GO:0005381">
    <property type="term" value="F:iron ion transmembrane transporter activity"/>
    <property type="evidence" value="ECO:0007669"/>
    <property type="project" value="UniProtKB-ARBA"/>
</dbReference>
<feature type="repeat" description="Solcar" evidence="8">
    <location>
        <begin position="238"/>
        <end position="324"/>
    </location>
</feature>
<comment type="similarity">
    <text evidence="2 9">Belongs to the mitochondrial carrier (TC 2.A.29) family.</text>
</comment>
<evidence type="ECO:0000256" key="6">
    <source>
        <dbReference type="ARBA" id="ARBA00023128"/>
    </source>
</evidence>
<sequence length="327" mass="35560">MNKTSNSTLSDQNETIINQNSSTSTFLIQPKSLASSSIAAAAARLITHPLDTIRLRIQTQLNSSPNSLRQIIPSSASELYAGLPVALLFSVPALSIYLSSYEVAKRFWTPIFIDPNRSSSLPPPSMIEQFPAYMLSGLSAEIVSGWVWTPMEVTKSRLQKGNEGTSGIKLLKKIAKTEGVRGIWRGYTVSLAVYGALYWPVYEQTKSVFIPSYNPTDTTHTQDQTSDLHKGTTNLTARYSLCAALSCMVSAGLTHPIAVLQSTVQTSGGLHNASSSVGPIRSALNRIWKEGGPKGFTRGALARMTYMVPSNIISMSIYEILKAHWGV</sequence>
<evidence type="ECO:0000256" key="5">
    <source>
        <dbReference type="ARBA" id="ARBA00022989"/>
    </source>
</evidence>
<dbReference type="PANTHER" id="PTHR45758">
    <property type="entry name" value="MITOFERRIN-1-RELATED"/>
    <property type="match status" value="1"/>
</dbReference>
<keyword evidence="7 8" id="KW-0472">Membrane</keyword>
<evidence type="ECO:0008006" key="12">
    <source>
        <dbReference type="Google" id="ProtNLM"/>
    </source>
</evidence>
<dbReference type="eggNOG" id="KOG0760">
    <property type="taxonomic scope" value="Eukaryota"/>
</dbReference>
<evidence type="ECO:0000256" key="1">
    <source>
        <dbReference type="ARBA" id="ARBA00004225"/>
    </source>
</evidence>
<accession>F4R690</accession>
<proteinExistence type="inferred from homology"/>
<dbReference type="KEGG" id="mlr:MELLADRAFT_101561"/>
<evidence type="ECO:0000256" key="2">
    <source>
        <dbReference type="ARBA" id="ARBA00006375"/>
    </source>
</evidence>
<evidence type="ECO:0000256" key="7">
    <source>
        <dbReference type="ARBA" id="ARBA00023136"/>
    </source>
</evidence>
<dbReference type="AlphaFoldDB" id="F4R690"/>
<dbReference type="STRING" id="747676.F4R690"/>
<dbReference type="PROSITE" id="PS50920">
    <property type="entry name" value="SOLCAR"/>
    <property type="match status" value="3"/>
</dbReference>